<evidence type="ECO:0000313" key="2">
    <source>
        <dbReference type="EMBL" id="TDG67653.1"/>
    </source>
</evidence>
<comment type="caution">
    <text evidence="2">The sequence shown here is derived from an EMBL/GenBank/DDBJ whole genome shotgun (WGS) entry which is preliminary data.</text>
</comment>
<keyword evidence="1" id="KW-1133">Transmembrane helix</keyword>
<keyword evidence="1" id="KW-0812">Transmembrane</keyword>
<feature type="transmembrane region" description="Helical" evidence="1">
    <location>
        <begin position="52"/>
        <end position="67"/>
    </location>
</feature>
<name>A0A4R5N7H0_9LACO</name>
<protein>
    <submittedName>
        <fullName evidence="2">Uncharacterized protein</fullName>
    </submittedName>
</protein>
<feature type="transmembrane region" description="Helical" evidence="1">
    <location>
        <begin position="73"/>
        <end position="90"/>
    </location>
</feature>
<proteinExistence type="predicted"/>
<dbReference type="EMBL" id="PUFI01000015">
    <property type="protein sequence ID" value="TDG67653.1"/>
    <property type="molecule type" value="Genomic_DNA"/>
</dbReference>
<organism evidence="2 3">
    <name type="scientific">Leuconostoc fallax</name>
    <dbReference type="NCBI Taxonomy" id="1251"/>
    <lineage>
        <taxon>Bacteria</taxon>
        <taxon>Bacillati</taxon>
        <taxon>Bacillota</taxon>
        <taxon>Bacilli</taxon>
        <taxon>Lactobacillales</taxon>
        <taxon>Lactobacillaceae</taxon>
        <taxon>Leuconostoc</taxon>
    </lineage>
</organism>
<accession>A0A4R5N7H0</accession>
<sequence>MFTVGQYHLNILKSLFPILTVFMMIISEILWLAKKDTIRNPNQVLSTSQVKWLLFSISVLFVLVIFFTTPWKWVNPILTVVNTIWIPLIWKKNKSNETLTSGSKTLTIKSRKYKKPLHYK</sequence>
<feature type="transmembrane region" description="Helical" evidence="1">
    <location>
        <begin position="15"/>
        <end position="32"/>
    </location>
</feature>
<dbReference type="STRING" id="907931.GCA_000165675_00065"/>
<gene>
    <name evidence="2" type="ORF">C5L23_001452</name>
</gene>
<keyword evidence="1" id="KW-0472">Membrane</keyword>
<keyword evidence="3" id="KW-1185">Reference proteome</keyword>
<dbReference type="Proteomes" id="UP000295681">
    <property type="component" value="Unassembled WGS sequence"/>
</dbReference>
<evidence type="ECO:0000256" key="1">
    <source>
        <dbReference type="SAM" id="Phobius"/>
    </source>
</evidence>
<evidence type="ECO:0000313" key="3">
    <source>
        <dbReference type="Proteomes" id="UP000295681"/>
    </source>
</evidence>
<dbReference type="AlphaFoldDB" id="A0A4R5N7H0"/>
<reference evidence="2 3" key="1">
    <citation type="journal article" date="2019" name="Appl. Microbiol. Biotechnol.">
        <title>Uncovering carbohydrate metabolism through a genotype-phenotype association study of 56 lactic acid bacteria genomes.</title>
        <authorList>
            <person name="Buron-Moles G."/>
            <person name="Chailyan A."/>
            <person name="Dolejs I."/>
            <person name="Forster J."/>
            <person name="Miks M.H."/>
        </authorList>
    </citation>
    <scope>NUCLEOTIDE SEQUENCE [LARGE SCALE GENOMIC DNA]</scope>
    <source>
        <strain evidence="2 3">ATCC 700006</strain>
    </source>
</reference>
<dbReference type="RefSeq" id="WP_133264616.1">
    <property type="nucleotide sequence ID" value="NZ_JAGYGP010000001.1"/>
</dbReference>